<evidence type="ECO:0008006" key="8">
    <source>
        <dbReference type="Google" id="ProtNLM"/>
    </source>
</evidence>
<evidence type="ECO:0000256" key="4">
    <source>
        <dbReference type="ARBA" id="ARBA00023136"/>
    </source>
</evidence>
<keyword evidence="4 5" id="KW-0472">Membrane</keyword>
<dbReference type="EMBL" id="FNBD01000017">
    <property type="protein sequence ID" value="SDF47266.1"/>
    <property type="molecule type" value="Genomic_DNA"/>
</dbReference>
<protein>
    <recommendedName>
        <fullName evidence="8">tRNA modification GTPase</fullName>
    </recommendedName>
</protein>
<dbReference type="eggNOG" id="COG3296">
    <property type="taxonomic scope" value="Bacteria"/>
</dbReference>
<evidence type="ECO:0000256" key="1">
    <source>
        <dbReference type="ARBA" id="ARBA00004141"/>
    </source>
</evidence>
<name>A0A1G7LD07_9FLAO</name>
<comment type="subcellular location">
    <subcellularLocation>
        <location evidence="1">Membrane</location>
        <topology evidence="1">Multi-pass membrane protein</topology>
    </subcellularLocation>
</comment>
<keyword evidence="2 5" id="KW-0812">Transmembrane</keyword>
<gene>
    <name evidence="6" type="ORF">SAMN04487992_11716</name>
</gene>
<dbReference type="Proteomes" id="UP000182114">
    <property type="component" value="Unassembled WGS sequence"/>
</dbReference>
<evidence type="ECO:0000256" key="3">
    <source>
        <dbReference type="ARBA" id="ARBA00022989"/>
    </source>
</evidence>
<evidence type="ECO:0000313" key="7">
    <source>
        <dbReference type="Proteomes" id="UP000182114"/>
    </source>
</evidence>
<reference evidence="7" key="1">
    <citation type="submission" date="2016-10" db="EMBL/GenBank/DDBJ databases">
        <authorList>
            <person name="Varghese N."/>
            <person name="Submissions S."/>
        </authorList>
    </citation>
    <scope>NUCLEOTIDE SEQUENCE [LARGE SCALE GENOMIC DNA]</scope>
    <source>
        <strain evidence="7">DSM 24729</strain>
    </source>
</reference>
<keyword evidence="3 5" id="KW-1133">Transmembrane helix</keyword>
<keyword evidence="7" id="KW-1185">Reference proteome</keyword>
<dbReference type="Pfam" id="PF09685">
    <property type="entry name" value="MamF_MmsF"/>
    <property type="match status" value="1"/>
</dbReference>
<dbReference type="InterPro" id="IPR019109">
    <property type="entry name" value="MamF_MmsF"/>
</dbReference>
<evidence type="ECO:0000256" key="5">
    <source>
        <dbReference type="SAM" id="Phobius"/>
    </source>
</evidence>
<evidence type="ECO:0000313" key="6">
    <source>
        <dbReference type="EMBL" id="SDF47266.1"/>
    </source>
</evidence>
<sequence length="126" mass="14362">MKRHISTSIKNQNIVQKENKQLLVITHLSQLLDVVTGFGGFIVPLIIWLTQKDTVVNMDENGKAIMNFRISMFLYFIICIPMILLFGLGLLGFLVLGILTFVFPIVNAVRVSNDEQPYYPMSIKFL</sequence>
<feature type="transmembrane region" description="Helical" evidence="5">
    <location>
        <begin position="21"/>
        <end position="50"/>
    </location>
</feature>
<evidence type="ECO:0000256" key="2">
    <source>
        <dbReference type="ARBA" id="ARBA00022692"/>
    </source>
</evidence>
<organism evidence="6 7">
    <name type="scientific">Cellulophaga baltica</name>
    <dbReference type="NCBI Taxonomy" id="76594"/>
    <lineage>
        <taxon>Bacteria</taxon>
        <taxon>Pseudomonadati</taxon>
        <taxon>Bacteroidota</taxon>
        <taxon>Flavobacteriia</taxon>
        <taxon>Flavobacteriales</taxon>
        <taxon>Flavobacteriaceae</taxon>
        <taxon>Cellulophaga</taxon>
    </lineage>
</organism>
<proteinExistence type="predicted"/>
<feature type="transmembrane region" description="Helical" evidence="5">
    <location>
        <begin position="70"/>
        <end position="103"/>
    </location>
</feature>
<accession>A0A1G7LD07</accession>
<dbReference type="AlphaFoldDB" id="A0A1G7LD07"/>